<organism evidence="1 2">
    <name type="scientific">Janibacter melonis</name>
    <dbReference type="NCBI Taxonomy" id="262209"/>
    <lineage>
        <taxon>Bacteria</taxon>
        <taxon>Bacillati</taxon>
        <taxon>Actinomycetota</taxon>
        <taxon>Actinomycetes</taxon>
        <taxon>Micrococcales</taxon>
        <taxon>Intrasporangiaceae</taxon>
        <taxon>Janibacter</taxon>
    </lineage>
</organism>
<dbReference type="EMBL" id="LQZG01000004">
    <property type="protein sequence ID" value="OAB86502.1"/>
    <property type="molecule type" value="Genomic_DNA"/>
</dbReference>
<reference evidence="1 2" key="1">
    <citation type="submission" date="2016-01" db="EMBL/GenBank/DDBJ databases">
        <title>Janibacter melonis strain CD11_4 genome sequencing and assembly.</title>
        <authorList>
            <person name="Nair G.R."/>
            <person name="Kaur G."/>
            <person name="Chander A.M."/>
            <person name="Mayilraj S."/>
        </authorList>
    </citation>
    <scope>NUCLEOTIDE SEQUENCE [LARGE SCALE GENOMIC DNA]</scope>
    <source>
        <strain evidence="1 2">CD11-4</strain>
    </source>
</reference>
<accession>A0A176QA17</accession>
<evidence type="ECO:0000313" key="2">
    <source>
        <dbReference type="Proteomes" id="UP000076976"/>
    </source>
</evidence>
<protein>
    <submittedName>
        <fullName evidence="1">Uncharacterized protein</fullName>
    </submittedName>
</protein>
<evidence type="ECO:0000313" key="1">
    <source>
        <dbReference type="EMBL" id="OAB86502.1"/>
    </source>
</evidence>
<gene>
    <name evidence="1" type="ORF">AWH69_14335</name>
</gene>
<sequence length="118" mass="12806">MNAGYGLAVRWSLTETSPEVAQELREYVVGTSMASFMFLDGLAFKTWRMREGEWFEGTYVFGEEKARDDFQADFAGRAAQSPGSVIIGSAPLSIEAFEVVAVAEGPAQFRRGAGPGTL</sequence>
<dbReference type="Gene3D" id="3.30.70.100">
    <property type="match status" value="1"/>
</dbReference>
<dbReference type="Proteomes" id="UP000076976">
    <property type="component" value="Unassembled WGS sequence"/>
</dbReference>
<dbReference type="RefSeq" id="WP_068277374.1">
    <property type="nucleotide sequence ID" value="NZ_LQZG01000004.1"/>
</dbReference>
<dbReference type="AlphaFoldDB" id="A0A176QA17"/>
<name>A0A176QA17_9MICO</name>
<comment type="caution">
    <text evidence="1">The sequence shown here is derived from an EMBL/GenBank/DDBJ whole genome shotgun (WGS) entry which is preliminary data.</text>
</comment>
<keyword evidence="2" id="KW-1185">Reference proteome</keyword>
<proteinExistence type="predicted"/>